<dbReference type="EMBL" id="JABSTQ010004438">
    <property type="protein sequence ID" value="KAG0442174.1"/>
    <property type="molecule type" value="Genomic_DNA"/>
</dbReference>
<accession>A0AC60QTV1</accession>
<protein>
    <submittedName>
        <fullName evidence="1">Uncharacterized protein</fullName>
    </submittedName>
</protein>
<proteinExistence type="predicted"/>
<organism evidence="1 2">
    <name type="scientific">Ixodes persulcatus</name>
    <name type="common">Taiga tick</name>
    <dbReference type="NCBI Taxonomy" id="34615"/>
    <lineage>
        <taxon>Eukaryota</taxon>
        <taxon>Metazoa</taxon>
        <taxon>Ecdysozoa</taxon>
        <taxon>Arthropoda</taxon>
        <taxon>Chelicerata</taxon>
        <taxon>Arachnida</taxon>
        <taxon>Acari</taxon>
        <taxon>Parasitiformes</taxon>
        <taxon>Ixodida</taxon>
        <taxon>Ixodoidea</taxon>
        <taxon>Ixodidae</taxon>
        <taxon>Ixodinae</taxon>
        <taxon>Ixodes</taxon>
    </lineage>
</organism>
<name>A0AC60QTV1_IXOPE</name>
<gene>
    <name evidence="1" type="ORF">HPB47_015767</name>
</gene>
<reference evidence="1 2" key="1">
    <citation type="journal article" date="2020" name="Cell">
        <title>Large-Scale Comparative Analyses of Tick Genomes Elucidate Their Genetic Diversity and Vector Capacities.</title>
        <authorList>
            <consortium name="Tick Genome and Microbiome Consortium (TIGMIC)"/>
            <person name="Jia N."/>
            <person name="Wang J."/>
            <person name="Shi W."/>
            <person name="Du L."/>
            <person name="Sun Y."/>
            <person name="Zhan W."/>
            <person name="Jiang J.F."/>
            <person name="Wang Q."/>
            <person name="Zhang B."/>
            <person name="Ji P."/>
            <person name="Bell-Sakyi L."/>
            <person name="Cui X.M."/>
            <person name="Yuan T.T."/>
            <person name="Jiang B.G."/>
            <person name="Yang W.F."/>
            <person name="Lam T.T."/>
            <person name="Chang Q.C."/>
            <person name="Ding S.J."/>
            <person name="Wang X.J."/>
            <person name="Zhu J.G."/>
            <person name="Ruan X.D."/>
            <person name="Zhao L."/>
            <person name="Wei J.T."/>
            <person name="Ye R.Z."/>
            <person name="Que T.C."/>
            <person name="Du C.H."/>
            <person name="Zhou Y.H."/>
            <person name="Cheng J.X."/>
            <person name="Dai P.F."/>
            <person name="Guo W.B."/>
            <person name="Han X.H."/>
            <person name="Huang E.J."/>
            <person name="Li L.F."/>
            <person name="Wei W."/>
            <person name="Gao Y.C."/>
            <person name="Liu J.Z."/>
            <person name="Shao H.Z."/>
            <person name="Wang X."/>
            <person name="Wang C.C."/>
            <person name="Yang T.C."/>
            <person name="Huo Q.B."/>
            <person name="Li W."/>
            <person name="Chen H.Y."/>
            <person name="Chen S.E."/>
            <person name="Zhou L.G."/>
            <person name="Ni X.B."/>
            <person name="Tian J.H."/>
            <person name="Sheng Y."/>
            <person name="Liu T."/>
            <person name="Pan Y.S."/>
            <person name="Xia L.Y."/>
            <person name="Li J."/>
            <person name="Zhao F."/>
            <person name="Cao W.C."/>
        </authorList>
    </citation>
    <scope>NUCLEOTIDE SEQUENCE [LARGE SCALE GENOMIC DNA]</scope>
    <source>
        <strain evidence="1">Iper-2018</strain>
    </source>
</reference>
<sequence length="73" mass="8376">MCRPPGDLQNANVQDKVEGRKSIQDKFHLCQSLQEDDYVTFRDFLHDVYSNMALVNYADPSVFLTPLPGYPVK</sequence>
<keyword evidence="2" id="KW-1185">Reference proteome</keyword>
<comment type="caution">
    <text evidence="1">The sequence shown here is derived from an EMBL/GenBank/DDBJ whole genome shotgun (WGS) entry which is preliminary data.</text>
</comment>
<evidence type="ECO:0000313" key="1">
    <source>
        <dbReference type="EMBL" id="KAG0442174.1"/>
    </source>
</evidence>
<feature type="non-terminal residue" evidence="1">
    <location>
        <position position="73"/>
    </location>
</feature>
<dbReference type="Proteomes" id="UP000805193">
    <property type="component" value="Unassembled WGS sequence"/>
</dbReference>
<evidence type="ECO:0000313" key="2">
    <source>
        <dbReference type="Proteomes" id="UP000805193"/>
    </source>
</evidence>